<evidence type="ECO:0000313" key="1">
    <source>
        <dbReference type="EMBL" id="GIY08247.1"/>
    </source>
</evidence>
<accession>A0AAV4QJ55</accession>
<gene>
    <name evidence="1" type="ORF">CEXT_417201</name>
</gene>
<dbReference type="Proteomes" id="UP001054945">
    <property type="component" value="Unassembled WGS sequence"/>
</dbReference>
<protein>
    <recommendedName>
        <fullName evidence="3">Ribosomal protein S3</fullName>
    </recommendedName>
</protein>
<reference evidence="1 2" key="1">
    <citation type="submission" date="2021-06" db="EMBL/GenBank/DDBJ databases">
        <title>Caerostris extrusa draft genome.</title>
        <authorList>
            <person name="Kono N."/>
            <person name="Arakawa K."/>
        </authorList>
    </citation>
    <scope>NUCLEOTIDE SEQUENCE [LARGE SCALE GENOMIC DNA]</scope>
</reference>
<organism evidence="1 2">
    <name type="scientific">Caerostris extrusa</name>
    <name type="common">Bark spider</name>
    <name type="synonym">Caerostris bankana</name>
    <dbReference type="NCBI Taxonomy" id="172846"/>
    <lineage>
        <taxon>Eukaryota</taxon>
        <taxon>Metazoa</taxon>
        <taxon>Ecdysozoa</taxon>
        <taxon>Arthropoda</taxon>
        <taxon>Chelicerata</taxon>
        <taxon>Arachnida</taxon>
        <taxon>Araneae</taxon>
        <taxon>Araneomorphae</taxon>
        <taxon>Entelegynae</taxon>
        <taxon>Araneoidea</taxon>
        <taxon>Araneidae</taxon>
        <taxon>Caerostris</taxon>
    </lineage>
</organism>
<sequence>MQRQRQHPVVFPEGSLDDKVVFAKQKINLHWSEASRELRTVGYRCVLLIGEFSALRLWLLHKPNKLVDQLQHRLLVGSKEEIFRRGKKSQICGREFRRDGIQSRGKGYDRRTRSIEEVRGLHCSYGNMFEAPIR</sequence>
<proteinExistence type="predicted"/>
<evidence type="ECO:0008006" key="3">
    <source>
        <dbReference type="Google" id="ProtNLM"/>
    </source>
</evidence>
<dbReference type="AlphaFoldDB" id="A0AAV4QJ55"/>
<dbReference type="EMBL" id="BPLR01006220">
    <property type="protein sequence ID" value="GIY08247.1"/>
    <property type="molecule type" value="Genomic_DNA"/>
</dbReference>
<keyword evidence="2" id="KW-1185">Reference proteome</keyword>
<name>A0AAV4QJ55_CAEEX</name>
<comment type="caution">
    <text evidence="1">The sequence shown here is derived from an EMBL/GenBank/DDBJ whole genome shotgun (WGS) entry which is preliminary data.</text>
</comment>
<evidence type="ECO:0000313" key="2">
    <source>
        <dbReference type="Proteomes" id="UP001054945"/>
    </source>
</evidence>